<dbReference type="InterPro" id="IPR004252">
    <property type="entry name" value="Probable_transposase_24"/>
</dbReference>
<name>Q1PF78_ARATH</name>
<evidence type="ECO:0000313" key="1">
    <source>
        <dbReference type="EMBL" id="ABE65806.1"/>
    </source>
</evidence>
<dbReference type="AlphaFoldDB" id="Q1PF78"/>
<accession>Q1PF78</accession>
<reference evidence="1" key="1">
    <citation type="submission" date="2006-03" db="EMBL/GenBank/DDBJ databases">
        <authorList>
            <person name="Underwood B.A."/>
            <person name="Xiao Y."/>
            <person name="Moskal W."/>
            <person name="Monaghan E."/>
            <person name="Wang W."/>
            <person name="Redman J."/>
            <person name="Wu H.C."/>
            <person name="Utterback T."/>
            <person name="Town C.D."/>
        </authorList>
    </citation>
    <scope>NUCLEOTIDE SEQUENCE</scope>
</reference>
<organism evidence="1">
    <name type="scientific">Arabidopsis thaliana</name>
    <name type="common">Mouse-ear cress</name>
    <dbReference type="NCBI Taxonomy" id="3702"/>
    <lineage>
        <taxon>Eukaryota</taxon>
        <taxon>Viridiplantae</taxon>
        <taxon>Streptophyta</taxon>
        <taxon>Embryophyta</taxon>
        <taxon>Tracheophyta</taxon>
        <taxon>Spermatophyta</taxon>
        <taxon>Magnoliopsida</taxon>
        <taxon>eudicotyledons</taxon>
        <taxon>Gunneridae</taxon>
        <taxon>Pentapetalae</taxon>
        <taxon>rosids</taxon>
        <taxon>malvids</taxon>
        <taxon>Brassicales</taxon>
        <taxon>Brassicaceae</taxon>
        <taxon>Camelineae</taxon>
        <taxon>Arabidopsis</taxon>
    </lineage>
</organism>
<protein>
    <submittedName>
        <fullName evidence="1">CACTA-like transposase family</fullName>
    </submittedName>
</protein>
<proteinExistence type="evidence at transcript level"/>
<dbReference type="Pfam" id="PF03004">
    <property type="entry name" value="Transposase_24"/>
    <property type="match status" value="1"/>
</dbReference>
<dbReference type="EMBL" id="DQ446488">
    <property type="protein sequence ID" value="ABE65806.1"/>
    <property type="molecule type" value="mRNA"/>
</dbReference>
<gene>
    <name evidence="1" type="ordered locus">At2g13310</name>
</gene>
<sequence length="92" mass="10677">MTDQVSRWKGNWKEKGDEAKPKWIDPDVWKGLVLFWQDPKSEKRVTTAEMLGIMIRMAKASINTVQARPHTKLVQENGVRRLEKKLLISLSC</sequence>